<evidence type="ECO:0000313" key="2">
    <source>
        <dbReference type="Proteomes" id="UP000297445"/>
    </source>
</evidence>
<dbReference type="EMBL" id="SNSA01000001">
    <property type="protein sequence ID" value="TEU29447.1"/>
    <property type="molecule type" value="Genomic_DNA"/>
</dbReference>
<comment type="caution">
    <text evidence="1">The sequence shown here is derived from an EMBL/GenBank/DDBJ whole genome shotgun (WGS) entry which is preliminary data.</text>
</comment>
<gene>
    <name evidence="1" type="ORF">E2R16_00025</name>
</gene>
<name>A0A5E9PUP1_9GAMM</name>
<reference evidence="1 2" key="1">
    <citation type="submission" date="2019-03" db="EMBL/GenBank/DDBJ databases">
        <title>Draft genome sequence of an environmental Acinetobacter seifertii from Brazil.</title>
        <authorList>
            <person name="Furlan J.P.R."/>
            <person name="Stehling E.G."/>
        </authorList>
    </citation>
    <scope>NUCLEOTIDE SEQUENCE [LARGE SCALE GENOMIC DNA]</scope>
    <source>
        <strain evidence="1 2">SAb133</strain>
    </source>
</reference>
<sequence>MINKEWRELFNRNEYHEITGSYLLVIEDAKRKFEEISKGEWDLKKYVVWLQISTNQKYASIGFIPNIENFIDGIPFEIPNQGMYQNGRGVQFYYEIDNVELKETIFMR</sequence>
<proteinExistence type="predicted"/>
<protein>
    <submittedName>
        <fullName evidence="1">Uncharacterized protein</fullName>
    </submittedName>
</protein>
<evidence type="ECO:0000313" key="1">
    <source>
        <dbReference type="EMBL" id="TEU29447.1"/>
    </source>
</evidence>
<accession>A0A5E9PUP1</accession>
<dbReference type="Proteomes" id="UP000297445">
    <property type="component" value="Unassembled WGS sequence"/>
</dbReference>
<dbReference type="RefSeq" id="WP_134261431.1">
    <property type="nucleotide sequence ID" value="NZ_SNSA01000001.1"/>
</dbReference>
<dbReference type="AlphaFoldDB" id="A0A5E9PUP1"/>
<organism evidence="1 2">
    <name type="scientific">Acinetobacter seifertii</name>
    <dbReference type="NCBI Taxonomy" id="1530123"/>
    <lineage>
        <taxon>Bacteria</taxon>
        <taxon>Pseudomonadati</taxon>
        <taxon>Pseudomonadota</taxon>
        <taxon>Gammaproteobacteria</taxon>
        <taxon>Moraxellales</taxon>
        <taxon>Moraxellaceae</taxon>
        <taxon>Acinetobacter</taxon>
        <taxon>Acinetobacter calcoaceticus/baumannii complex</taxon>
    </lineage>
</organism>